<proteinExistence type="predicted"/>
<dbReference type="Proteomes" id="UP000198939">
    <property type="component" value="Unassembled WGS sequence"/>
</dbReference>
<feature type="chain" id="PRO_5030029859" description="VWFA domain-containing protein" evidence="1">
    <location>
        <begin position="23"/>
        <end position="60"/>
    </location>
</feature>
<dbReference type="EMBL" id="FOCV01000032">
    <property type="protein sequence ID" value="SEO99490.1"/>
    <property type="molecule type" value="Genomic_DNA"/>
</dbReference>
<evidence type="ECO:0000313" key="3">
    <source>
        <dbReference type="EMBL" id="SEO99490.1"/>
    </source>
</evidence>
<evidence type="ECO:0008006" key="6">
    <source>
        <dbReference type="Google" id="ProtNLM"/>
    </source>
</evidence>
<name>A0A1H8U8A2_9HYPH</name>
<reference evidence="4" key="2">
    <citation type="submission" date="2016-10" db="EMBL/GenBank/DDBJ databases">
        <authorList>
            <person name="Wibberg D."/>
        </authorList>
    </citation>
    <scope>NUCLEOTIDE SEQUENCE [LARGE SCALE GENOMIC DNA]</scope>
</reference>
<protein>
    <recommendedName>
        <fullName evidence="6">VWFA domain-containing protein</fullName>
    </recommendedName>
</protein>
<dbReference type="EMBL" id="FNXB01000040">
    <property type="protein sequence ID" value="SEI16142.1"/>
    <property type="molecule type" value="Genomic_DNA"/>
</dbReference>
<evidence type="ECO:0000313" key="5">
    <source>
        <dbReference type="Proteomes" id="UP000198939"/>
    </source>
</evidence>
<evidence type="ECO:0000256" key="1">
    <source>
        <dbReference type="SAM" id="SignalP"/>
    </source>
</evidence>
<dbReference type="AlphaFoldDB" id="A0A1H8U8A2"/>
<gene>
    <name evidence="2" type="ORF">RTCCBAU85039_5377</name>
    <name evidence="3" type="ORF">SAMN05216228_103269</name>
</gene>
<sequence length="60" mass="6289">MRKTLLCITLALIFDLSAAAQASECSDIALVLAVDGSDSIDDEEYALQKAAISAAFRDGP</sequence>
<keyword evidence="5" id="KW-1185">Reference proteome</keyword>
<accession>A0A1H8U8A2</accession>
<keyword evidence="1" id="KW-0732">Signal</keyword>
<dbReference type="OrthoDB" id="9792179at2"/>
<dbReference type="RefSeq" id="WP_072380106.1">
    <property type="nucleotide sequence ID" value="NZ_FNXB01000040.1"/>
</dbReference>
<reference evidence="3 5" key="1">
    <citation type="submission" date="2016-10" db="EMBL/GenBank/DDBJ databases">
        <authorList>
            <person name="Varghese N."/>
            <person name="Submissions S."/>
        </authorList>
    </citation>
    <scope>NUCLEOTIDE SEQUENCE [LARGE SCALE GENOMIC DNA]</scope>
    <source>
        <strain evidence="3 5">CGMCC 1.7071</strain>
    </source>
</reference>
<dbReference type="Proteomes" id="UP000183063">
    <property type="component" value="Unassembled WGS sequence"/>
</dbReference>
<dbReference type="Pfam" id="PF06707">
    <property type="entry name" value="DUF1194"/>
    <property type="match status" value="1"/>
</dbReference>
<reference evidence="2" key="3">
    <citation type="submission" date="2016-10" db="EMBL/GenBank/DDBJ databases">
        <authorList>
            <person name="de Groot N.N."/>
        </authorList>
    </citation>
    <scope>NUCLEOTIDE SEQUENCE [LARGE SCALE GENOMIC DNA]</scope>
    <source>
        <strain evidence="2">CCBAU85039</strain>
    </source>
</reference>
<dbReference type="InterPro" id="IPR010607">
    <property type="entry name" value="DUF1194"/>
</dbReference>
<evidence type="ECO:0000313" key="4">
    <source>
        <dbReference type="Proteomes" id="UP000183063"/>
    </source>
</evidence>
<evidence type="ECO:0000313" key="2">
    <source>
        <dbReference type="EMBL" id="SEI16142.1"/>
    </source>
</evidence>
<organism evidence="2 4">
    <name type="scientific">Rhizobium tibeticum</name>
    <dbReference type="NCBI Taxonomy" id="501024"/>
    <lineage>
        <taxon>Bacteria</taxon>
        <taxon>Pseudomonadati</taxon>
        <taxon>Pseudomonadota</taxon>
        <taxon>Alphaproteobacteria</taxon>
        <taxon>Hyphomicrobiales</taxon>
        <taxon>Rhizobiaceae</taxon>
        <taxon>Rhizobium/Agrobacterium group</taxon>
        <taxon>Rhizobium</taxon>
    </lineage>
</organism>
<feature type="signal peptide" evidence="1">
    <location>
        <begin position="1"/>
        <end position="22"/>
    </location>
</feature>